<keyword evidence="1" id="KW-0106">Calcium</keyword>
<feature type="compositionally biased region" description="Low complexity" evidence="2">
    <location>
        <begin position="3293"/>
        <end position="3303"/>
    </location>
</feature>
<organism evidence="4 5">
    <name type="scientific">Vibrio tapetis subsp. tapetis</name>
    <dbReference type="NCBI Taxonomy" id="1671868"/>
    <lineage>
        <taxon>Bacteria</taxon>
        <taxon>Pseudomonadati</taxon>
        <taxon>Pseudomonadota</taxon>
        <taxon>Gammaproteobacteria</taxon>
        <taxon>Vibrionales</taxon>
        <taxon>Vibrionaceae</taxon>
        <taxon>Vibrio</taxon>
    </lineage>
</organism>
<reference evidence="4 5" key="1">
    <citation type="submission" date="2017-10" db="EMBL/GenBank/DDBJ databases">
        <authorList>
            <person name="Banno H."/>
            <person name="Chua N.-H."/>
        </authorList>
    </citation>
    <scope>NUCLEOTIDE SEQUENCE [LARGE SCALE GENOMIC DNA]</scope>
    <source>
        <strain evidence="4">Vibrio tapetis CECT4600</strain>
    </source>
</reference>
<feature type="domain" description="Cadherin" evidence="3">
    <location>
        <begin position="260"/>
        <end position="359"/>
    </location>
</feature>
<dbReference type="GO" id="GO:0005509">
    <property type="term" value="F:calcium ion binding"/>
    <property type="evidence" value="ECO:0007669"/>
    <property type="project" value="InterPro"/>
</dbReference>
<feature type="domain" description="Cadherin" evidence="3">
    <location>
        <begin position="3310"/>
        <end position="3402"/>
    </location>
</feature>
<dbReference type="InterPro" id="IPR040853">
    <property type="entry name" value="RapA2_cadherin-like"/>
</dbReference>
<protein>
    <submittedName>
        <fullName evidence="4">Putative VCBS repeat and Serralysin domain protein</fullName>
    </submittedName>
</protein>
<feature type="compositionally biased region" description="Gly residues" evidence="2">
    <location>
        <begin position="2501"/>
        <end position="2510"/>
    </location>
</feature>
<dbReference type="PANTHER" id="PTHR14139:SF2">
    <property type="entry name" value="CALSYNTENIN-1"/>
    <property type="match status" value="1"/>
</dbReference>
<dbReference type="GO" id="GO:0016020">
    <property type="term" value="C:membrane"/>
    <property type="evidence" value="ECO:0007669"/>
    <property type="project" value="InterPro"/>
</dbReference>
<feature type="domain" description="Cadherin" evidence="3">
    <location>
        <begin position="464"/>
        <end position="555"/>
    </location>
</feature>
<dbReference type="PROSITE" id="PS50268">
    <property type="entry name" value="CADHERIN_2"/>
    <property type="match status" value="11"/>
</dbReference>
<dbReference type="InterPro" id="IPR002126">
    <property type="entry name" value="Cadherin-like_dom"/>
</dbReference>
<dbReference type="RefSeq" id="WP_172443059.1">
    <property type="nucleotide sequence ID" value="NZ_LT960611.1"/>
</dbReference>
<dbReference type="PANTHER" id="PTHR14139">
    <property type="entry name" value="CALSYNTENIN"/>
    <property type="match status" value="1"/>
</dbReference>
<dbReference type="Gene3D" id="2.60.40.10">
    <property type="entry name" value="Immunoglobulins"/>
    <property type="match status" value="19"/>
</dbReference>
<feature type="region of interest" description="Disordered" evidence="2">
    <location>
        <begin position="3286"/>
        <end position="3305"/>
    </location>
</feature>
<dbReference type="NCBIfam" id="TIGR01965">
    <property type="entry name" value="VCBS_repeat"/>
    <property type="match status" value="31"/>
</dbReference>
<dbReference type="SUPFAM" id="SSF51120">
    <property type="entry name" value="beta-Roll"/>
    <property type="match status" value="1"/>
</dbReference>
<dbReference type="InterPro" id="IPR019960">
    <property type="entry name" value="T1SS_VCA0849"/>
</dbReference>
<dbReference type="InterPro" id="IPR001343">
    <property type="entry name" value="Hemolysn_Ca-bd"/>
</dbReference>
<dbReference type="InterPro" id="IPR011049">
    <property type="entry name" value="Serralysin-like_metalloprot_C"/>
</dbReference>
<dbReference type="PROSITE" id="PS00330">
    <property type="entry name" value="HEMOLYSIN_CALCIUM"/>
    <property type="match status" value="2"/>
</dbReference>
<feature type="domain" description="Cadherin" evidence="3">
    <location>
        <begin position="554"/>
        <end position="653"/>
    </location>
</feature>
<dbReference type="KEGG" id="vta:A0764"/>
<feature type="domain" description="Cadherin" evidence="3">
    <location>
        <begin position="911"/>
        <end position="1010"/>
    </location>
</feature>
<evidence type="ECO:0000259" key="3">
    <source>
        <dbReference type="PROSITE" id="PS50268"/>
    </source>
</evidence>
<dbReference type="Proteomes" id="UP000235828">
    <property type="component" value="Chromosome A"/>
</dbReference>
<feature type="domain" description="Cadherin" evidence="3">
    <location>
        <begin position="1009"/>
        <end position="1108"/>
    </location>
</feature>
<dbReference type="InterPro" id="IPR010221">
    <property type="entry name" value="VCBS_dom"/>
</dbReference>
<evidence type="ECO:0000256" key="1">
    <source>
        <dbReference type="ARBA" id="ARBA00022837"/>
    </source>
</evidence>
<gene>
    <name evidence="4" type="ORF">VTAP4600_A0764</name>
</gene>
<dbReference type="Pfam" id="PF00353">
    <property type="entry name" value="HemolysinCabind"/>
    <property type="match status" value="1"/>
</dbReference>
<evidence type="ECO:0000313" key="5">
    <source>
        <dbReference type="Proteomes" id="UP000235828"/>
    </source>
</evidence>
<dbReference type="InterPro" id="IPR013783">
    <property type="entry name" value="Ig-like_fold"/>
</dbReference>
<feature type="domain" description="Cadherin" evidence="3">
    <location>
        <begin position="1306"/>
        <end position="1415"/>
    </location>
</feature>
<dbReference type="Pfam" id="PF17803">
    <property type="entry name" value="Cadherin_4"/>
    <property type="match status" value="25"/>
</dbReference>
<dbReference type="EMBL" id="LT960611">
    <property type="protein sequence ID" value="SON48743.1"/>
    <property type="molecule type" value="Genomic_DNA"/>
</dbReference>
<proteinExistence type="predicted"/>
<feature type="region of interest" description="Disordered" evidence="2">
    <location>
        <begin position="2501"/>
        <end position="2520"/>
    </location>
</feature>
<dbReference type="SMART" id="SM00112">
    <property type="entry name" value="CA"/>
    <property type="match status" value="10"/>
</dbReference>
<name>A0A2N8ZA40_9VIBR</name>
<dbReference type="InterPro" id="IPR018511">
    <property type="entry name" value="Hemolysin-typ_Ca-bd_CS"/>
</dbReference>
<keyword evidence="5" id="KW-1185">Reference proteome</keyword>
<dbReference type="GO" id="GO:0007156">
    <property type="term" value="P:homophilic cell adhesion via plasma membrane adhesion molecules"/>
    <property type="evidence" value="ECO:0007669"/>
    <property type="project" value="InterPro"/>
</dbReference>
<sequence length="3806" mass="394297">MSSIRSLLNLGATGPGRIIILDASGNTKLVDLDYILLPGELVLTSGDSPVWLNDTDVLPGGLIDEESELDALKVDDEIGQIFAALEAGDDPTLAEEFAPAAGDGPQGSSIGGVGEIERTGAQVLASTFFETDGVQTQGLSETQSVALLNALRSAVNTNLLPSALASSERVLEDNVISGNIIASDLDLPSGSSLTFTTTSTATGLTFNSDGTYSFDASSYDSLSEGEELDIVAPVTVTDEVGGTDTTTLTITVTGTNDDPVAVSKTDAVTEDASISGQLTATDVDLPSGSSLSFTTTSTATGLTLNSDGSYTFDASSYDSLSKDETLDIVVPVTVTDEVGGTDTTTLMITITGTNDDPVANIATADVLEDSNLTGVVTASDVDLPSDRSLTFTTTSTATGLTFNSDGTYSFDASSYDSLSKDETLDIIVPVTVTDEVGGTDTTTLTITVTGTNDDPVAVSKIDAVTEDASISGQLTATDVDLPSGSSLSFTTTSTATGLTLNSDGTYTFDASSYDSLSKDETLDIVVPVTVTDEVGGTDTTTLTITITGTNDDPVANIATADVLEDSNLTGVVTASDVDLPSDRSLTFTTTSTATGLTFNSDGTYSFDASSYDSLSKGETLDIVVPVTVTDEVGGTDTTTLTITITGTNDDPVATIAATDVLEDSNLTGVVTASDVDLPSSSNLTFSTTSTATGLTFNSDGTYSFDASSYDSLSKGETLDIVVPVTVTDVLEDSNLTGVVTASDVDLPSSSNLMFSTTSTATGLTFNSDGTYSFDASSYDSLSKGETLDIVVPVTVTDEVGGTDTTTLTITVTGTNDDPVANIAATDVLEDSNLTGVDLPSNSNLTFSTTSTATGLTFNSDGSYSFDASSYDSLSKDETLDIVVPVTVTDEVGGTDTTTLTITITGTNDDPVANIATADVLEDSNLTGVVTASDVDLPSSSDLTFSTTSTATGLTFNSDGSYTFDASSYDSLSKDETLDIVVPVTVTDEAGGTDTTTLTITITGTNDDPVANIATAGVLEDAILNSVVTASDVDLPSGSNLTFTTTSTATGLTFNSDGSYTFDASSYDSLSKNEKLDIIVPVTVTDESGGTDTTLLTITITGTNDDPVAVAKVDAVVEDNMIAGHVTASDVDLPVGNSLSFTTTSTAAGLTLNTDGSYIFDASSYDFLSENEILEVVVPVTVTDEAGGTDTTTLTITVTGTNDSATVSSVSKVLAETDVALTSTGTLTSVDVDNPDNTFTPATVSGPIGTLTLLSNGNWSFLANSAFDSMQVGDEVRHTFNITSIDGTPSSVEIIIQGTNDAPVINSAVGVTGSLEEDTPSYQTTGTLVASDPDHDVSSDMTWTNVTTGTPTYGSFSLDANGKWTYVLNNNDTVVQSLSEGQFVTDTFTIQVSDGDLTDTQVVTVTIKGDNDTPVITSGVTSGATVEDVTTVATGQLVFDDIDLLDTLSWSVNGGGTGTYGDLSIDPNGLWTYTLVSTRVDSLHQGELVSESFTVRLSDNHGGFVEQVINLTVTGTNDLPTVTGDVVGVVEEDTTLSVDGTIVASDADVPDSVTMTLTSATDTPYGLFSFNPLTGKWVYTLDNAEAQKLAENETVTEIFNIKVADTYGGITNQSVTITIKGDNDQPTISGDSSGNVKEDTTYTATGTLAVADVDVIDDHSWSVSGGGVGNFGSLSIDANGEWTYNLNNGSNRVQRIGEGDTKKDFFTIIVDDGKGGTDTQLISITITGTNDAPRLGGSRRGDVTEDGTLSITKQLYHGDKDVGDTHTWTVVSSPASSLGTFVLSATGKWTFTLNNGAAQHLDAGDKVIESYQVKVEDQEGASKTKTVKVSIFGANDIPTLEGDLTGDATEDIGLIVTGILTDGDVDADDTHVYEALNPSGRYGELVLTPAGNWTYTLDNTKAQVQALADSETLTETFRVTVEDSHGAKTEKNIVVTINGNNDDPTITGPNSGTVIEAVSGQQETSGKLVALDVDTTDSHSWKVQTGTGLAGSLLGTYGTLSIDETTGMWTYTLDSTKTETVALDAGEVVNDPFTIEVSDGNGGTDTQVITINVVGTNTSPLIVGDETGTITELVGTGVDNKVIGQLDSGDPDGSDSHDWLIVEPTGTYGTMSIDANGKWTFVLNDAASSVNGLDSGDIVTDTFTVQVSDSFGQVSTAQVEVTITGTNDAPTLVGSNVTGTITEDGATSVSGKLKSGDPDVHDTSNWSIDDATGVYGSLTINSAGVWTYSVTDMNAPAIQALSPTTSITETFSVTVTDSAGLTASKNVVVTIQGTNDKPTLGGDTTATFEEDVTASPLSGTITSVDIDTDVASGTDTDAEDTVKFISATITGNLGTLTINDAGVWSYVVDNNSENVQGLREGDTHTEVFNVHAFDEFGGVVNQPLTITIQGTNDLPIVLGEDTGRVAKDSTWETTQGMVYATDVDVLDTVSEWSVSPVDGSYGQLTIDSNGIWTFVLDDSKPATSGLVAGDSATDTFYVTAKDTAGGVSATYPVVITVLGADDGTGPGGGGTPNDQPSVTGQISGAVTEDALTAESGQLLVDDNDSGDSHTWSLSADTDGDNIVQGLYGHLELNPITGRWDYILDNNNATVQALDHGETLQDTFSVEVKDSSGEANDTGTQTITIDIKGTADDVEISDPVVETVNVTEDTDISKSGTLVAPAELGDPAWHLASGAGDYGTLTLNEAGDWTYNLNSSIPAVDRLNVGESLTEIFEVVVDEFGKTTVDSNGDPVKMQINVVVNGSNDGPNITGELAATISNTDDDSQIVGNLNDGDVDVTDTHTWSLPDETTANEQDGTYGKLILDPVTGQYRYELDKSIDAVKNLGETETLTDIFNVKVVDALGLESVKPVTITIAGSNLEPVITGDLTGDSVEDTAIVTTGSLVAVESNTDDTASFIAKTASGGNALQGTYGQFEITSDGDWTYSLYNTQPHVQELSPSDIVTESFIVTAVDSFGVTTRETVTIEIKGTNDRPEVSGDSTGVVSETQTLTATGNLVTSDLDESDSHSYSVTTSASYGALVVNPTTGVWIYTIDSDNATVNSLAKGSSITDTAIITVMDAFGGTDTISVDITINGENDAPEISGNLTADANEDTNTMLTGQLETGDPDVLQTADTHTWTLLSNTSPYGDMSIDQNGKWSFNLTNTHSDIQALGNGESIDITYQVKVTDQHNVSHTQDVTITVNGTNDLPTITGPTTGSVVEDGTATQQGDLDFTDIDVNDSHTWGVQGGGAGTYGSLTVDANGQWIYTLANSSAAVQGLAQGQTEQDTFTVTLFDGTDTVTKEVTIDVSGSNDLPSISGDTSTSTTQDAAAHVGGSLSAVDTDTNDTHTWTLVGSAEGQYGHFVLNQLTGNWEYQIDNTLSGSDALGQGETDSELFVVQVSDSSGATKNQTVSIEVTGRNDAPQITSVIATGNAIVGYTTQALGSFTASDADSNNTDLVWSIVDQEGTYGTLSIDQTGAWTYNIDESKPGATSLKAGSSGQEIFTIQVTDTHGAVTQETVTIDVDGAFYNGVVTTGADILTGTANNEVMFGDPLGSSASSQDTFVWLSGSLGLVNGLPGRDIIREFDASNDSIDIGGIVSVDSLANLNALTSSISLVEAGSNVLLSINDGAGVIQTIEFESMNLNTLLEHPNASALSSADQIIRMLGNGTLKVSEHIGDDSANSITGTAGSDSLYGLEGDDFLTGGEGDDILTGGSGNDIFIWHQDETNSVAGHDEVSDFELAGGDKLDFRDILPDVIDGTDLTNLLTHVNASIASDNETIELVVTPETGLTQTIDVHVGDVGAFGLSGVSSSADIVSELLSRDAFKWD</sequence>
<accession>A0A2N8ZA40</accession>
<feature type="domain" description="Cadherin" evidence="3">
    <location>
        <begin position="168"/>
        <end position="261"/>
    </location>
</feature>
<evidence type="ECO:0000313" key="4">
    <source>
        <dbReference type="EMBL" id="SON48743.1"/>
    </source>
</evidence>
<dbReference type="NCBIfam" id="TIGR03661">
    <property type="entry name" value="T1SS_VCA0849"/>
    <property type="match status" value="1"/>
</dbReference>
<feature type="domain" description="Cadherin" evidence="3">
    <location>
        <begin position="1108"/>
        <end position="1207"/>
    </location>
</feature>
<feature type="domain" description="Cadherin" evidence="3">
    <location>
        <begin position="358"/>
        <end position="457"/>
    </location>
</feature>
<feature type="domain" description="Cadherin" evidence="3">
    <location>
        <begin position="739"/>
        <end position="820"/>
    </location>
</feature>
<evidence type="ECO:0000256" key="2">
    <source>
        <dbReference type="SAM" id="MobiDB-lite"/>
    </source>
</evidence>